<name>A0ABQ1ZXT8_9BACL</name>
<dbReference type="RefSeq" id="WP_172245436.1">
    <property type="nucleotide sequence ID" value="NZ_BMDD01000004.1"/>
</dbReference>
<dbReference type="CDD" id="cd05233">
    <property type="entry name" value="SDR_c"/>
    <property type="match status" value="1"/>
</dbReference>
<dbReference type="PANTHER" id="PTHR42760:SF40">
    <property type="entry name" value="3-OXOACYL-[ACYL-CARRIER-PROTEIN] REDUCTASE, CHLOROPLASTIC"/>
    <property type="match status" value="1"/>
</dbReference>
<protein>
    <submittedName>
        <fullName evidence="2">Short-chain dehydrogenase</fullName>
    </submittedName>
</protein>
<dbReference type="Gene3D" id="3.40.50.720">
    <property type="entry name" value="NAD(P)-binding Rossmann-like Domain"/>
    <property type="match status" value="1"/>
</dbReference>
<dbReference type="NCBIfam" id="NF005559">
    <property type="entry name" value="PRK07231.1"/>
    <property type="match status" value="1"/>
</dbReference>
<dbReference type="SUPFAM" id="SSF51735">
    <property type="entry name" value="NAD(P)-binding Rossmann-fold domains"/>
    <property type="match status" value="1"/>
</dbReference>
<organism evidence="2 3">
    <name type="scientific">Saccharibacillus endophyticus</name>
    <dbReference type="NCBI Taxonomy" id="2060666"/>
    <lineage>
        <taxon>Bacteria</taxon>
        <taxon>Bacillati</taxon>
        <taxon>Bacillota</taxon>
        <taxon>Bacilli</taxon>
        <taxon>Bacillales</taxon>
        <taxon>Paenibacillaceae</taxon>
        <taxon>Saccharibacillus</taxon>
    </lineage>
</organism>
<comment type="caution">
    <text evidence="2">The sequence shown here is derived from an EMBL/GenBank/DDBJ whole genome shotgun (WGS) entry which is preliminary data.</text>
</comment>
<evidence type="ECO:0000313" key="2">
    <source>
        <dbReference type="EMBL" id="GGH82051.1"/>
    </source>
</evidence>
<gene>
    <name evidence="2" type="ORF">GCM10007362_32780</name>
</gene>
<dbReference type="EMBL" id="BMDD01000004">
    <property type="protein sequence ID" value="GGH82051.1"/>
    <property type="molecule type" value="Genomic_DNA"/>
</dbReference>
<dbReference type="PROSITE" id="PS00061">
    <property type="entry name" value="ADH_SHORT"/>
    <property type="match status" value="1"/>
</dbReference>
<dbReference type="Pfam" id="PF13561">
    <property type="entry name" value="adh_short_C2"/>
    <property type="match status" value="1"/>
</dbReference>
<dbReference type="InterPro" id="IPR020904">
    <property type="entry name" value="Sc_DH/Rdtase_CS"/>
</dbReference>
<dbReference type="PRINTS" id="PR00080">
    <property type="entry name" value="SDRFAMILY"/>
</dbReference>
<reference evidence="3" key="1">
    <citation type="journal article" date="2019" name="Int. J. Syst. Evol. Microbiol.">
        <title>The Global Catalogue of Microorganisms (GCM) 10K type strain sequencing project: providing services to taxonomists for standard genome sequencing and annotation.</title>
        <authorList>
            <consortium name="The Broad Institute Genomics Platform"/>
            <consortium name="The Broad Institute Genome Sequencing Center for Infectious Disease"/>
            <person name="Wu L."/>
            <person name="Ma J."/>
        </authorList>
    </citation>
    <scope>NUCLEOTIDE SEQUENCE [LARGE SCALE GENOMIC DNA]</scope>
    <source>
        <strain evidence="3">CCM 8702</strain>
    </source>
</reference>
<dbReference type="Proteomes" id="UP000605427">
    <property type="component" value="Unassembled WGS sequence"/>
</dbReference>
<dbReference type="InterPro" id="IPR036291">
    <property type="entry name" value="NAD(P)-bd_dom_sf"/>
</dbReference>
<comment type="similarity">
    <text evidence="1">Belongs to the short-chain dehydrogenases/reductases (SDR) family.</text>
</comment>
<accession>A0ABQ1ZXT8</accession>
<evidence type="ECO:0000256" key="1">
    <source>
        <dbReference type="ARBA" id="ARBA00006484"/>
    </source>
</evidence>
<dbReference type="PRINTS" id="PR00081">
    <property type="entry name" value="GDHRDH"/>
</dbReference>
<proteinExistence type="inferred from homology"/>
<dbReference type="PANTHER" id="PTHR42760">
    <property type="entry name" value="SHORT-CHAIN DEHYDROGENASES/REDUCTASES FAMILY MEMBER"/>
    <property type="match status" value="1"/>
</dbReference>
<evidence type="ECO:0000313" key="3">
    <source>
        <dbReference type="Proteomes" id="UP000605427"/>
    </source>
</evidence>
<sequence length="277" mass="30107">MKRNTAEIRLGDSQEQEGDLPVRSVGRLSGKRVLVTGAGRGIGAKIAESFAREGASLVITEVPGEMGRLNDVADELRQTYGKEIEGIMLDIRSDQSITECANKLKTDGLDIDYLVNNAGVNMLVPALEVTPKQWDQIMDINLKGTFFLTQQIAKGMVKRRSGSIVMLASQHGVVANENRAPYCASKAGLVHLTKALALEWAKYGIRVNAVSPTFVATEANREHVEDPRFRRMSLPKIPLRKLAVPSDIAEAVLFLASDQAGMITGHNLIVDGGWTVA</sequence>
<keyword evidence="3" id="KW-1185">Reference proteome</keyword>
<dbReference type="InterPro" id="IPR002347">
    <property type="entry name" value="SDR_fam"/>
</dbReference>